<gene>
    <name evidence="2" type="ORF">J1N35_007747</name>
</gene>
<reference evidence="2 3" key="1">
    <citation type="journal article" date="2021" name="Plant Biotechnol. J.">
        <title>Multi-omics assisted identification of the key and species-specific regulatory components of drought-tolerant mechanisms in Gossypium stocksii.</title>
        <authorList>
            <person name="Yu D."/>
            <person name="Ke L."/>
            <person name="Zhang D."/>
            <person name="Wu Y."/>
            <person name="Sun Y."/>
            <person name="Mei J."/>
            <person name="Sun J."/>
            <person name="Sun Y."/>
        </authorList>
    </citation>
    <scope>NUCLEOTIDE SEQUENCE [LARGE SCALE GENOMIC DNA]</scope>
    <source>
        <strain evidence="3">cv. E1</strain>
        <tissue evidence="2">Leaf</tissue>
    </source>
</reference>
<evidence type="ECO:0000313" key="2">
    <source>
        <dbReference type="EMBL" id="KAH1114369.1"/>
    </source>
</evidence>
<feature type="region of interest" description="Disordered" evidence="1">
    <location>
        <begin position="74"/>
        <end position="102"/>
    </location>
</feature>
<dbReference type="OrthoDB" id="1704707at2759"/>
<evidence type="ECO:0000256" key="1">
    <source>
        <dbReference type="SAM" id="MobiDB-lite"/>
    </source>
</evidence>
<comment type="caution">
    <text evidence="2">The sequence shown here is derived from an EMBL/GenBank/DDBJ whole genome shotgun (WGS) entry which is preliminary data.</text>
</comment>
<evidence type="ECO:0000313" key="3">
    <source>
        <dbReference type="Proteomes" id="UP000828251"/>
    </source>
</evidence>
<keyword evidence="3" id="KW-1185">Reference proteome</keyword>
<dbReference type="Proteomes" id="UP000828251">
    <property type="component" value="Unassembled WGS sequence"/>
</dbReference>
<sequence>MKRVMKMKFLSPKGKGQRCVLHNSIEGLDGGNINTKDYLKSTKFSELKNSKEEVYESIRDHFVTGDWSKGALKNQMSEAKTEEDDMDGDFEDLETGDKYESY</sequence>
<proteinExistence type="predicted"/>
<dbReference type="EMBL" id="JAIQCV010000003">
    <property type="protein sequence ID" value="KAH1114369.1"/>
    <property type="molecule type" value="Genomic_DNA"/>
</dbReference>
<feature type="compositionally biased region" description="Acidic residues" evidence="1">
    <location>
        <begin position="81"/>
        <end position="94"/>
    </location>
</feature>
<protein>
    <submittedName>
        <fullName evidence="2">Uncharacterized protein</fullName>
    </submittedName>
</protein>
<name>A0A9D3W6M9_9ROSI</name>
<dbReference type="AlphaFoldDB" id="A0A9D3W6M9"/>
<organism evidence="2 3">
    <name type="scientific">Gossypium stocksii</name>
    <dbReference type="NCBI Taxonomy" id="47602"/>
    <lineage>
        <taxon>Eukaryota</taxon>
        <taxon>Viridiplantae</taxon>
        <taxon>Streptophyta</taxon>
        <taxon>Embryophyta</taxon>
        <taxon>Tracheophyta</taxon>
        <taxon>Spermatophyta</taxon>
        <taxon>Magnoliopsida</taxon>
        <taxon>eudicotyledons</taxon>
        <taxon>Gunneridae</taxon>
        <taxon>Pentapetalae</taxon>
        <taxon>rosids</taxon>
        <taxon>malvids</taxon>
        <taxon>Malvales</taxon>
        <taxon>Malvaceae</taxon>
        <taxon>Malvoideae</taxon>
        <taxon>Gossypium</taxon>
    </lineage>
</organism>
<accession>A0A9D3W6M9</accession>